<feature type="region of interest" description="Disordered" evidence="2">
    <location>
        <begin position="629"/>
        <end position="681"/>
    </location>
</feature>
<dbReference type="InterPro" id="IPR015408">
    <property type="entry name" value="Znf_Mcm10/DnaG"/>
</dbReference>
<evidence type="ECO:0000259" key="3">
    <source>
        <dbReference type="Pfam" id="PF09329"/>
    </source>
</evidence>
<gene>
    <name evidence="4" type="ORF">FA15DRAFT_632659</name>
</gene>
<keyword evidence="5" id="KW-1185">Reference proteome</keyword>
<evidence type="ECO:0000313" key="5">
    <source>
        <dbReference type="Proteomes" id="UP000307440"/>
    </source>
</evidence>
<comment type="similarity">
    <text evidence="1">Belongs to the MCM10 family.</text>
</comment>
<dbReference type="GO" id="GO:0003697">
    <property type="term" value="F:single-stranded DNA binding"/>
    <property type="evidence" value="ECO:0007669"/>
    <property type="project" value="InterPro"/>
</dbReference>
<dbReference type="PANTHER" id="PTHR13454">
    <property type="entry name" value="PROTEIN MCM10 HOMOLOG"/>
    <property type="match status" value="1"/>
</dbReference>
<feature type="region of interest" description="Disordered" evidence="2">
    <location>
        <begin position="27"/>
        <end position="161"/>
    </location>
</feature>
<evidence type="ECO:0000313" key="4">
    <source>
        <dbReference type="EMBL" id="TFK29144.1"/>
    </source>
</evidence>
<dbReference type="GO" id="GO:0043596">
    <property type="term" value="C:nuclear replication fork"/>
    <property type="evidence" value="ECO:0007669"/>
    <property type="project" value="TreeGrafter"/>
</dbReference>
<feature type="domain" description="Zinc finger Mcm10/DnaG-type" evidence="3">
    <location>
        <begin position="408"/>
        <end position="453"/>
    </location>
</feature>
<feature type="region of interest" description="Disordered" evidence="2">
    <location>
        <begin position="453"/>
        <end position="489"/>
    </location>
</feature>
<dbReference type="InterPro" id="IPR012340">
    <property type="entry name" value="NA-bd_OB-fold"/>
</dbReference>
<dbReference type="EMBL" id="ML210151">
    <property type="protein sequence ID" value="TFK29144.1"/>
    <property type="molecule type" value="Genomic_DNA"/>
</dbReference>
<dbReference type="PANTHER" id="PTHR13454:SF11">
    <property type="entry name" value="PROTEIN MCM10 HOMOLOG"/>
    <property type="match status" value="1"/>
</dbReference>
<dbReference type="AlphaFoldDB" id="A0A5C3L7Z3"/>
<feature type="compositionally biased region" description="Low complexity" evidence="2">
    <location>
        <begin position="85"/>
        <end position="97"/>
    </location>
</feature>
<dbReference type="STRING" id="230819.A0A5C3L7Z3"/>
<dbReference type="OrthoDB" id="202825at2759"/>
<accession>A0A5C3L7Z3</accession>
<organism evidence="4 5">
    <name type="scientific">Coprinopsis marcescibilis</name>
    <name type="common">Agaric fungus</name>
    <name type="synonym">Psathyrella marcescibilis</name>
    <dbReference type="NCBI Taxonomy" id="230819"/>
    <lineage>
        <taxon>Eukaryota</taxon>
        <taxon>Fungi</taxon>
        <taxon>Dikarya</taxon>
        <taxon>Basidiomycota</taxon>
        <taxon>Agaricomycotina</taxon>
        <taxon>Agaricomycetes</taxon>
        <taxon>Agaricomycetidae</taxon>
        <taxon>Agaricales</taxon>
        <taxon>Agaricineae</taxon>
        <taxon>Psathyrellaceae</taxon>
        <taxon>Coprinopsis</taxon>
    </lineage>
</organism>
<proteinExistence type="inferred from homology"/>
<feature type="region of interest" description="Disordered" evidence="2">
    <location>
        <begin position="259"/>
        <end position="291"/>
    </location>
</feature>
<dbReference type="GO" id="GO:0003688">
    <property type="term" value="F:DNA replication origin binding"/>
    <property type="evidence" value="ECO:0007669"/>
    <property type="project" value="TreeGrafter"/>
</dbReference>
<sequence length="681" mass="75108">MEASSRRLQEEQFRKEELQKQIAKLQAELSSLPKTAAAKPRSPKRKKSATVLAPATPSPRKKQKLDSMPKGEPIPQPKLRPAAKQQPSRRPQASSSSKLPAPAHEPIRPSNLLQKLSKVTNEPEIKPEPVNRSTSFAEQVRSASPRPEGDSEDVFSAPKRDENLMLVEDLEPGPYEFTAPSDDPLFQKLEPHSGIALTSRKLSHEDFADHLRGRFYLSPSRLYSTIRLQPDKQGYDVPVPGDWVTIAVIAERGPIKRTRAPVTLGPDEDAVDPKDRWKKKKKEQEEERKPAGKQFLNLKLVDFGARTTSSATGGKAVVRGDAFLSLLLFEADSVDTITHDDGRNPEKLYRGGSRGAFEMFEKLKPGDVIALLNPRVLKPYQRASDKPHPVDNILAVTPESVSSIAVIGKSRDLGRCGVRKKDGSVCGGWCDKRVSDVCEFHVQTAIQHNRASRPEFTAGTGGMTSKPTMKRKTEYDPAKQWGLRPEPKQGDATYIVSGHIVGGGSGSRSIFASENIGREGQAKAKRKLDQAEADRMLKQLVQKDKDGMEAVLMAREGMLSRNETTKGKGKAKTKAGDEQAAWDVVEMPKKSYSGTIIRSLGFDPTHRPGHRRLENTNGESKFVALQALSANRSKSLGRAPKQPPPAQPAADTGKAQSKRVDISIDLDDDSEDERYVDLDDF</sequence>
<evidence type="ECO:0000256" key="2">
    <source>
        <dbReference type="SAM" id="MobiDB-lite"/>
    </source>
</evidence>
<feature type="compositionally biased region" description="Polar residues" evidence="2">
    <location>
        <begin position="111"/>
        <end position="120"/>
    </location>
</feature>
<protein>
    <recommendedName>
        <fullName evidence="3">Zinc finger Mcm10/DnaG-type domain-containing protein</fullName>
    </recommendedName>
</protein>
<dbReference type="Gene3D" id="2.40.50.140">
    <property type="entry name" value="Nucleic acid-binding proteins"/>
    <property type="match status" value="1"/>
</dbReference>
<reference evidence="4 5" key="1">
    <citation type="journal article" date="2019" name="Nat. Ecol. Evol.">
        <title>Megaphylogeny resolves global patterns of mushroom evolution.</title>
        <authorList>
            <person name="Varga T."/>
            <person name="Krizsan K."/>
            <person name="Foldi C."/>
            <person name="Dima B."/>
            <person name="Sanchez-Garcia M."/>
            <person name="Sanchez-Ramirez S."/>
            <person name="Szollosi G.J."/>
            <person name="Szarkandi J.G."/>
            <person name="Papp V."/>
            <person name="Albert L."/>
            <person name="Andreopoulos W."/>
            <person name="Angelini C."/>
            <person name="Antonin V."/>
            <person name="Barry K.W."/>
            <person name="Bougher N.L."/>
            <person name="Buchanan P."/>
            <person name="Buyck B."/>
            <person name="Bense V."/>
            <person name="Catcheside P."/>
            <person name="Chovatia M."/>
            <person name="Cooper J."/>
            <person name="Damon W."/>
            <person name="Desjardin D."/>
            <person name="Finy P."/>
            <person name="Geml J."/>
            <person name="Haridas S."/>
            <person name="Hughes K."/>
            <person name="Justo A."/>
            <person name="Karasinski D."/>
            <person name="Kautmanova I."/>
            <person name="Kiss B."/>
            <person name="Kocsube S."/>
            <person name="Kotiranta H."/>
            <person name="LaButti K.M."/>
            <person name="Lechner B.E."/>
            <person name="Liimatainen K."/>
            <person name="Lipzen A."/>
            <person name="Lukacs Z."/>
            <person name="Mihaltcheva S."/>
            <person name="Morgado L.N."/>
            <person name="Niskanen T."/>
            <person name="Noordeloos M.E."/>
            <person name="Ohm R.A."/>
            <person name="Ortiz-Santana B."/>
            <person name="Ovrebo C."/>
            <person name="Racz N."/>
            <person name="Riley R."/>
            <person name="Savchenko A."/>
            <person name="Shiryaev A."/>
            <person name="Soop K."/>
            <person name="Spirin V."/>
            <person name="Szebenyi C."/>
            <person name="Tomsovsky M."/>
            <person name="Tulloss R.E."/>
            <person name="Uehling J."/>
            <person name="Grigoriev I.V."/>
            <person name="Vagvolgyi C."/>
            <person name="Papp T."/>
            <person name="Martin F.M."/>
            <person name="Miettinen O."/>
            <person name="Hibbett D.S."/>
            <person name="Nagy L.G."/>
        </authorList>
    </citation>
    <scope>NUCLEOTIDE SEQUENCE [LARGE SCALE GENOMIC DNA]</scope>
    <source>
        <strain evidence="4 5">CBS 121175</strain>
    </source>
</reference>
<dbReference type="InterPro" id="IPR040184">
    <property type="entry name" value="Mcm10"/>
</dbReference>
<dbReference type="Proteomes" id="UP000307440">
    <property type="component" value="Unassembled WGS sequence"/>
</dbReference>
<dbReference type="GO" id="GO:0006270">
    <property type="term" value="P:DNA replication initiation"/>
    <property type="evidence" value="ECO:0007669"/>
    <property type="project" value="InterPro"/>
</dbReference>
<evidence type="ECO:0000256" key="1">
    <source>
        <dbReference type="ARBA" id="ARBA00009679"/>
    </source>
</evidence>
<name>A0A5C3L7Z3_COPMA</name>
<dbReference type="Pfam" id="PF09329">
    <property type="entry name" value="zf-primase"/>
    <property type="match status" value="1"/>
</dbReference>